<sequence length="138" mass="15259">MTTAKRRMSLTPPEEPTSCKSWSRSQPACADKHSACHRACKGAMQPSTACRCPLRCGNRGGPHRLPCDSRDNAPGFSHPGRVSAYDGCRPAPESRERVADVERSPPRYPYQGISRTIPIYESRKVCRAARSGSRFRIA</sequence>
<proteinExistence type="predicted"/>
<gene>
    <name evidence="2" type="ORF">RALSY_mp30118</name>
</gene>
<accession>G3ABB8</accession>
<reference evidence="2" key="1">
    <citation type="journal article" date="2011" name="PLoS ONE">
        <title>Ralstonia syzygii, the Blood Disease Bacterium and some Asian R. solanacearum strains form a single genomic species despite divergent lifestyles.</title>
        <authorList>
            <person name="Remenant B."/>
            <person name="de Cambiaire J.C."/>
            <person name="Cellier G."/>
            <person name="Jacobs J.M."/>
            <person name="Mangenot S."/>
            <person name="Barbe V."/>
            <person name="Lajus A."/>
            <person name="Vallenet D."/>
            <person name="Medigue C."/>
            <person name="Fegan M."/>
            <person name="Allen C."/>
            <person name="Prior P."/>
        </authorList>
    </citation>
    <scope>NUCLEOTIDE SEQUENCE</scope>
    <source>
        <strain evidence="2">R24</strain>
    </source>
</reference>
<dbReference type="AlphaFoldDB" id="G3ABB8"/>
<evidence type="ECO:0000313" key="2">
    <source>
        <dbReference type="EMBL" id="CCA86807.1"/>
    </source>
</evidence>
<feature type="compositionally biased region" description="Basic and acidic residues" evidence="1">
    <location>
        <begin position="92"/>
        <end position="105"/>
    </location>
</feature>
<name>G3ABB8_9RALS</name>
<protein>
    <submittedName>
        <fullName evidence="2">Uncharacterized protein</fullName>
    </submittedName>
</protein>
<evidence type="ECO:0000256" key="1">
    <source>
        <dbReference type="SAM" id="MobiDB-lite"/>
    </source>
</evidence>
<feature type="region of interest" description="Disordered" evidence="1">
    <location>
        <begin position="72"/>
        <end position="107"/>
    </location>
</feature>
<feature type="region of interest" description="Disordered" evidence="1">
    <location>
        <begin position="1"/>
        <end position="24"/>
    </location>
</feature>
<organism evidence="2">
    <name type="scientific">Ralstonia syzygii R24</name>
    <dbReference type="NCBI Taxonomy" id="907261"/>
    <lineage>
        <taxon>Bacteria</taxon>
        <taxon>Pseudomonadati</taxon>
        <taxon>Pseudomonadota</taxon>
        <taxon>Betaproteobacteria</taxon>
        <taxon>Burkholderiales</taxon>
        <taxon>Burkholderiaceae</taxon>
        <taxon>Ralstonia</taxon>
        <taxon>Ralstonia solanacearum species complex</taxon>
    </lineage>
</organism>
<reference evidence="2" key="2">
    <citation type="submission" date="2011-04" db="EMBL/GenBank/DDBJ databases">
        <authorList>
            <person name="Genoscope - CEA"/>
        </authorList>
    </citation>
    <scope>NUCLEOTIDE SEQUENCE</scope>
    <source>
        <strain evidence="2">R24</strain>
    </source>
</reference>
<dbReference type="EMBL" id="FR854092">
    <property type="protein sequence ID" value="CCA86807.1"/>
    <property type="molecule type" value="Genomic_DNA"/>
</dbReference>